<dbReference type="Proteomes" id="UP001321760">
    <property type="component" value="Unassembled WGS sequence"/>
</dbReference>
<evidence type="ECO:0000313" key="5">
    <source>
        <dbReference type="Proteomes" id="UP001321760"/>
    </source>
</evidence>
<feature type="transmembrane region" description="Helical" evidence="2">
    <location>
        <begin position="453"/>
        <end position="480"/>
    </location>
</feature>
<protein>
    <submittedName>
        <fullName evidence="4">Histidine phosphatase superfamily</fullName>
    </submittedName>
</protein>
<accession>A0AAV9GV15</accession>
<dbReference type="GO" id="GO:0016791">
    <property type="term" value="F:phosphatase activity"/>
    <property type="evidence" value="ECO:0007669"/>
    <property type="project" value="TreeGrafter"/>
</dbReference>
<keyword evidence="2" id="KW-1133">Transmembrane helix</keyword>
<dbReference type="EMBL" id="MU865926">
    <property type="protein sequence ID" value="KAK4451784.1"/>
    <property type="molecule type" value="Genomic_DNA"/>
</dbReference>
<keyword evidence="3" id="KW-0732">Signal</keyword>
<keyword evidence="5" id="KW-1185">Reference proteome</keyword>
<dbReference type="InterPro" id="IPR029033">
    <property type="entry name" value="His_PPase_superfam"/>
</dbReference>
<proteinExistence type="inferred from homology"/>
<keyword evidence="2" id="KW-0812">Transmembrane</keyword>
<dbReference type="InterPro" id="IPR050645">
    <property type="entry name" value="Histidine_acid_phosphatase"/>
</dbReference>
<name>A0AAV9GV15_9PEZI</name>
<evidence type="ECO:0000256" key="3">
    <source>
        <dbReference type="SAM" id="SignalP"/>
    </source>
</evidence>
<feature type="signal peptide" evidence="3">
    <location>
        <begin position="1"/>
        <end position="18"/>
    </location>
</feature>
<comment type="similarity">
    <text evidence="1">Belongs to the histidine acid phosphatase family.</text>
</comment>
<dbReference type="InterPro" id="IPR000560">
    <property type="entry name" value="His_Pase_clade-2"/>
</dbReference>
<dbReference type="PANTHER" id="PTHR11567">
    <property type="entry name" value="ACID PHOSPHATASE-RELATED"/>
    <property type="match status" value="1"/>
</dbReference>
<dbReference type="Gene3D" id="3.40.50.1240">
    <property type="entry name" value="Phosphoglycerate mutase-like"/>
    <property type="match status" value="1"/>
</dbReference>
<sequence>MAILTGVVLALLVVSSSAQTTTMPPNNEYIWSSVAWVLHGERTPLFDPGASPALTPLGAQQMFEQGSLLRDRYLREDTEEKDATFAPIVGIERNAIDNTQLSVLTNSDPYMVTSAQAFVQGLYPPILQAFSENSGGIEAARLANGSIVNYPLQGYQYPAFRTASVLDSESIYVGGHVGCTRYTESLLNFRADDVVATIYNNTKNFYQNLWTQVLHEAFPLSMANFANAYILYDYAQFRYTHHNATRRNITADEVAMMARFASTEQRTKNANLSVSGSNQGDMIRAVAGRTMAAKTLSLLRDNIRLGAATNKINIAFTTLETFVAWFALSGLVTGEHMAEFKPLPEPGGMMVFELFSIGGKPDTFPELDNLWVRFLYRNGTDPGDHLTTYSLFNSTMDRLPFREFMRQIQLFDISTMAEWCKLCDGVSLFCSDLKSRNSGSRFSSGGGAFIQPAVAGAIGAAVTLAVVGLLFFIAILLGAIRFHRAGSDTKTRTGTLGGFKGAEKMSSDTDLAWAKGGARHERTGSWELRGKEGVNDVEGQEEGVSPSTTVRARDLTHPSKGIDDDAISIIGHEPVKPREF</sequence>
<keyword evidence="2" id="KW-0472">Membrane</keyword>
<evidence type="ECO:0000256" key="1">
    <source>
        <dbReference type="ARBA" id="ARBA00005375"/>
    </source>
</evidence>
<dbReference type="PANTHER" id="PTHR11567:SF127">
    <property type="entry name" value="HISTIDINE ACID PHOSPHATASE"/>
    <property type="match status" value="1"/>
</dbReference>
<gene>
    <name evidence="4" type="ORF">QBC34DRAFT_43025</name>
</gene>
<organism evidence="4 5">
    <name type="scientific">Podospora aff. communis PSN243</name>
    <dbReference type="NCBI Taxonomy" id="3040156"/>
    <lineage>
        <taxon>Eukaryota</taxon>
        <taxon>Fungi</taxon>
        <taxon>Dikarya</taxon>
        <taxon>Ascomycota</taxon>
        <taxon>Pezizomycotina</taxon>
        <taxon>Sordariomycetes</taxon>
        <taxon>Sordariomycetidae</taxon>
        <taxon>Sordariales</taxon>
        <taxon>Podosporaceae</taxon>
        <taxon>Podospora</taxon>
    </lineage>
</organism>
<dbReference type="AlphaFoldDB" id="A0AAV9GV15"/>
<evidence type="ECO:0000313" key="4">
    <source>
        <dbReference type="EMBL" id="KAK4451784.1"/>
    </source>
</evidence>
<dbReference type="SUPFAM" id="SSF53254">
    <property type="entry name" value="Phosphoglycerate mutase-like"/>
    <property type="match status" value="1"/>
</dbReference>
<comment type="caution">
    <text evidence="4">The sequence shown here is derived from an EMBL/GenBank/DDBJ whole genome shotgun (WGS) entry which is preliminary data.</text>
</comment>
<reference evidence="4" key="1">
    <citation type="journal article" date="2023" name="Mol. Phylogenet. Evol.">
        <title>Genome-scale phylogeny and comparative genomics of the fungal order Sordariales.</title>
        <authorList>
            <person name="Hensen N."/>
            <person name="Bonometti L."/>
            <person name="Westerberg I."/>
            <person name="Brannstrom I.O."/>
            <person name="Guillou S."/>
            <person name="Cros-Aarteil S."/>
            <person name="Calhoun S."/>
            <person name="Haridas S."/>
            <person name="Kuo A."/>
            <person name="Mondo S."/>
            <person name="Pangilinan J."/>
            <person name="Riley R."/>
            <person name="LaButti K."/>
            <person name="Andreopoulos B."/>
            <person name="Lipzen A."/>
            <person name="Chen C."/>
            <person name="Yan M."/>
            <person name="Daum C."/>
            <person name="Ng V."/>
            <person name="Clum A."/>
            <person name="Steindorff A."/>
            <person name="Ohm R.A."/>
            <person name="Martin F."/>
            <person name="Silar P."/>
            <person name="Natvig D.O."/>
            <person name="Lalanne C."/>
            <person name="Gautier V."/>
            <person name="Ament-Velasquez S.L."/>
            <person name="Kruys A."/>
            <person name="Hutchinson M.I."/>
            <person name="Powell A.J."/>
            <person name="Barry K."/>
            <person name="Miller A.N."/>
            <person name="Grigoriev I.V."/>
            <person name="Debuchy R."/>
            <person name="Gladieux P."/>
            <person name="Hiltunen Thoren M."/>
            <person name="Johannesson H."/>
        </authorList>
    </citation>
    <scope>NUCLEOTIDE SEQUENCE</scope>
    <source>
        <strain evidence="4">PSN243</strain>
    </source>
</reference>
<reference evidence="4" key="2">
    <citation type="submission" date="2023-05" db="EMBL/GenBank/DDBJ databases">
        <authorList>
            <consortium name="Lawrence Berkeley National Laboratory"/>
            <person name="Steindorff A."/>
            <person name="Hensen N."/>
            <person name="Bonometti L."/>
            <person name="Westerberg I."/>
            <person name="Brannstrom I.O."/>
            <person name="Guillou S."/>
            <person name="Cros-Aarteil S."/>
            <person name="Calhoun S."/>
            <person name="Haridas S."/>
            <person name="Kuo A."/>
            <person name="Mondo S."/>
            <person name="Pangilinan J."/>
            <person name="Riley R."/>
            <person name="Labutti K."/>
            <person name="Andreopoulos B."/>
            <person name="Lipzen A."/>
            <person name="Chen C."/>
            <person name="Yanf M."/>
            <person name="Daum C."/>
            <person name="Ng V."/>
            <person name="Clum A."/>
            <person name="Ohm R."/>
            <person name="Martin F."/>
            <person name="Silar P."/>
            <person name="Natvig D."/>
            <person name="Lalanne C."/>
            <person name="Gautier V."/>
            <person name="Ament-Velasquez S.L."/>
            <person name="Kruys A."/>
            <person name="Hutchinson M.I."/>
            <person name="Powell A.J."/>
            <person name="Barry K."/>
            <person name="Miller A.N."/>
            <person name="Grigoriev I.V."/>
            <person name="Debuchy R."/>
            <person name="Gladieux P."/>
            <person name="Thoren M.H."/>
            <person name="Johannesson H."/>
        </authorList>
    </citation>
    <scope>NUCLEOTIDE SEQUENCE</scope>
    <source>
        <strain evidence="4">PSN243</strain>
    </source>
</reference>
<dbReference type="Pfam" id="PF00328">
    <property type="entry name" value="His_Phos_2"/>
    <property type="match status" value="1"/>
</dbReference>
<feature type="chain" id="PRO_5044012652" evidence="3">
    <location>
        <begin position="19"/>
        <end position="580"/>
    </location>
</feature>
<evidence type="ECO:0000256" key="2">
    <source>
        <dbReference type="SAM" id="Phobius"/>
    </source>
</evidence>